<dbReference type="EMBL" id="FNSL01000002">
    <property type="protein sequence ID" value="SEC15321.1"/>
    <property type="molecule type" value="Genomic_DNA"/>
</dbReference>
<reference evidence="3" key="1">
    <citation type="submission" date="2016-10" db="EMBL/GenBank/DDBJ databases">
        <authorList>
            <person name="Varghese N."/>
            <person name="Submissions S."/>
        </authorList>
    </citation>
    <scope>NUCLEOTIDE SEQUENCE [LARGE SCALE GENOMIC DNA]</scope>
    <source>
        <strain evidence="3">ES.061</strain>
    </source>
</reference>
<proteinExistence type="predicted"/>
<dbReference type="InterPro" id="IPR001466">
    <property type="entry name" value="Beta-lactam-related"/>
</dbReference>
<name>A0A1H4Q6S8_9HYPH</name>
<dbReference type="PANTHER" id="PTHR43283">
    <property type="entry name" value="BETA-LACTAMASE-RELATED"/>
    <property type="match status" value="1"/>
</dbReference>
<protein>
    <submittedName>
        <fullName evidence="2">CubicO group peptidase, beta-lactamase class C family</fullName>
    </submittedName>
</protein>
<dbReference type="Gene3D" id="3.40.710.10">
    <property type="entry name" value="DD-peptidase/beta-lactamase superfamily"/>
    <property type="match status" value="1"/>
</dbReference>
<dbReference type="AlphaFoldDB" id="A0A1H4Q6S8"/>
<dbReference type="Proteomes" id="UP000199064">
    <property type="component" value="Unassembled WGS sequence"/>
</dbReference>
<evidence type="ECO:0000313" key="2">
    <source>
        <dbReference type="EMBL" id="SEC15321.1"/>
    </source>
</evidence>
<accession>A0A1H4Q6S8</accession>
<sequence length="492" mass="52623">MSRRDWPAAEAAAQEKLKSWVSDGPGGVVLGMERGMPRLIAAAGHCGAGRGPLGPDSVFRWASVTKHVFATCLLESEAFSLDMPLGEALCELAAAPAAVTVAQALAMQGGLPDPRECLTLLGVGAHERTEADALYTWMAGFDWLNAAPGSEVAYSNGGYRLLEMALARRGFVFSEMVAAHAARLGIGMRASEFWTDPVPGLVPGHVPEAGGWSEGFQGMHLSAAGSLSGSAMDLARWLADLMPRAIFDRIARPMPLGSGEATGYGLGISLTRIGNMAVPGHGGAQAGYRAGFLCDREREIALVVLTNRDDGDATGLVAHVWAALYGVPKGALPKPAGEWAPPGLYAAAEGELWAEVRPGSIVVRDAEEMLFEGDDGWFVSNAAQSRMRLRYEDGALTGELFHRPVRLLPVAADDEAPDLDGDWMCDGAHLQIRGRTLHWGRGPLRQTVTLMPLGSGRWLFSAGGRRICLQHLTRDRIRLSLARARGVEYRRV</sequence>
<dbReference type="InterPro" id="IPR012338">
    <property type="entry name" value="Beta-lactam/transpept-like"/>
</dbReference>
<keyword evidence="3" id="KW-1185">Reference proteome</keyword>
<dbReference type="Pfam" id="PF00144">
    <property type="entry name" value="Beta-lactamase"/>
    <property type="match status" value="1"/>
</dbReference>
<organism evidence="2 3">
    <name type="scientific">Nitratireductor aquibiodomus</name>
    <dbReference type="NCBI Taxonomy" id="204799"/>
    <lineage>
        <taxon>Bacteria</taxon>
        <taxon>Pseudomonadati</taxon>
        <taxon>Pseudomonadota</taxon>
        <taxon>Alphaproteobacteria</taxon>
        <taxon>Hyphomicrobiales</taxon>
        <taxon>Phyllobacteriaceae</taxon>
        <taxon>Nitratireductor</taxon>
    </lineage>
</organism>
<dbReference type="SUPFAM" id="SSF56601">
    <property type="entry name" value="beta-lactamase/transpeptidase-like"/>
    <property type="match status" value="1"/>
</dbReference>
<evidence type="ECO:0000313" key="3">
    <source>
        <dbReference type="Proteomes" id="UP000199064"/>
    </source>
</evidence>
<dbReference type="RefSeq" id="WP_177175150.1">
    <property type="nucleotide sequence ID" value="NZ_FNSL01000002.1"/>
</dbReference>
<gene>
    <name evidence="2" type="ORF">SAMN05216452_3958</name>
</gene>
<feature type="domain" description="Beta-lactamase-related" evidence="1">
    <location>
        <begin position="25"/>
        <end position="315"/>
    </location>
</feature>
<dbReference type="InterPro" id="IPR050789">
    <property type="entry name" value="Diverse_Enzym_Activities"/>
</dbReference>
<evidence type="ECO:0000259" key="1">
    <source>
        <dbReference type="Pfam" id="PF00144"/>
    </source>
</evidence>